<organism evidence="2 3">
    <name type="scientific">Paenibacillus allorhizoplanae</name>
    <dbReference type="NCBI Taxonomy" id="2905648"/>
    <lineage>
        <taxon>Bacteria</taxon>
        <taxon>Bacillati</taxon>
        <taxon>Bacillota</taxon>
        <taxon>Bacilli</taxon>
        <taxon>Bacillales</taxon>
        <taxon>Paenibacillaceae</taxon>
        <taxon>Paenibacillus</taxon>
    </lineage>
</organism>
<dbReference type="InterPro" id="IPR009027">
    <property type="entry name" value="Ribosomal_bL9/RNase_H1_N"/>
</dbReference>
<feature type="domain" description="Ribonuclease H1 N-terminal" evidence="1">
    <location>
        <begin position="4"/>
        <end position="49"/>
    </location>
</feature>
<evidence type="ECO:0000313" key="3">
    <source>
        <dbReference type="Proteomes" id="UP000838821"/>
    </source>
</evidence>
<dbReference type="EMBL" id="CAKMMW010000008">
    <property type="protein sequence ID" value="CAH1208191.1"/>
    <property type="molecule type" value="Genomic_DNA"/>
</dbReference>
<name>A0ABN8GJ06_9BACL</name>
<evidence type="ECO:0000259" key="1">
    <source>
        <dbReference type="Pfam" id="PF01693"/>
    </source>
</evidence>
<dbReference type="Proteomes" id="UP000838821">
    <property type="component" value="Unassembled WGS sequence"/>
</dbReference>
<gene>
    <name evidence="2" type="ORF">PAECIP111891_03173</name>
</gene>
<comment type="caution">
    <text evidence="2">The sequence shown here is derived from an EMBL/GenBank/DDBJ whole genome shotgun (WGS) entry which is preliminary data.</text>
</comment>
<dbReference type="RefSeq" id="WP_236288548.1">
    <property type="nucleotide sequence ID" value="NZ_CAKMMW010000008.1"/>
</dbReference>
<reference evidence="2" key="1">
    <citation type="submission" date="2022-01" db="EMBL/GenBank/DDBJ databases">
        <authorList>
            <person name="Criscuolo A."/>
        </authorList>
    </citation>
    <scope>NUCLEOTIDE SEQUENCE</scope>
    <source>
        <strain evidence="2">CIP111891</strain>
    </source>
</reference>
<accession>A0ABN8GJ06</accession>
<dbReference type="SUPFAM" id="SSF55658">
    <property type="entry name" value="L9 N-domain-like"/>
    <property type="match status" value="1"/>
</dbReference>
<evidence type="ECO:0000313" key="2">
    <source>
        <dbReference type="EMBL" id="CAH1208191.1"/>
    </source>
</evidence>
<keyword evidence="3" id="KW-1185">Reference proteome</keyword>
<sequence>MVKKYYAIKRGKETGIFEGKWKEIEQKYIKGFSKPQFKGFNSKEAAENYINEPNKKRTENKTQKKIWHGNSKQIKFDSNREDHVEMRTVLIVISGHQNCFSINKTGYYRYILIDEKTNKYVSVNPSPSKQNLTPNRAIIEGIIDAISRLKQPCHIKLYAKTAFGFVNMIKGGKGPNADMLKLLRTELLNKNHVVEELISPSLIVEEYFDNYV</sequence>
<protein>
    <recommendedName>
        <fullName evidence="1">Ribonuclease H1 N-terminal domain-containing protein</fullName>
    </recommendedName>
</protein>
<proteinExistence type="predicted"/>
<dbReference type="Gene3D" id="3.40.970.10">
    <property type="entry name" value="Ribonuclease H1, N-terminal domain"/>
    <property type="match status" value="1"/>
</dbReference>
<dbReference type="Pfam" id="PF01693">
    <property type="entry name" value="Cauli_VI"/>
    <property type="match status" value="1"/>
</dbReference>
<dbReference type="InterPro" id="IPR037056">
    <property type="entry name" value="RNase_H1_N_sf"/>
</dbReference>
<dbReference type="InterPro" id="IPR011320">
    <property type="entry name" value="RNase_H1_N"/>
</dbReference>